<dbReference type="VEuPathDB" id="FungiDB:PV08_06204"/>
<dbReference type="GeneID" id="27333287"/>
<keyword evidence="3 6" id="KW-1133">Transmembrane helix</keyword>
<reference evidence="7 8" key="1">
    <citation type="submission" date="2015-01" db="EMBL/GenBank/DDBJ databases">
        <title>The Genome Sequence of Exophiala spinifera CBS89968.</title>
        <authorList>
            <consortium name="The Broad Institute Genomics Platform"/>
            <person name="Cuomo C."/>
            <person name="de Hoog S."/>
            <person name="Gorbushina A."/>
            <person name="Stielow B."/>
            <person name="Teixiera M."/>
            <person name="Abouelleil A."/>
            <person name="Chapman S.B."/>
            <person name="Priest M."/>
            <person name="Young S.K."/>
            <person name="Wortman J."/>
            <person name="Nusbaum C."/>
            <person name="Birren B."/>
        </authorList>
    </citation>
    <scope>NUCLEOTIDE SEQUENCE [LARGE SCALE GENOMIC DNA]</scope>
    <source>
        <strain evidence="7 8">CBS 89968</strain>
    </source>
</reference>
<dbReference type="InterPro" id="IPR051694">
    <property type="entry name" value="Immunoregulatory_rcpt-like"/>
</dbReference>
<dbReference type="EMBL" id="KN847495">
    <property type="protein sequence ID" value="KIW16153.1"/>
    <property type="molecule type" value="Genomic_DNA"/>
</dbReference>
<feature type="compositionally biased region" description="Low complexity" evidence="5">
    <location>
        <begin position="610"/>
        <end position="628"/>
    </location>
</feature>
<feature type="region of interest" description="Disordered" evidence="5">
    <location>
        <begin position="486"/>
        <end position="510"/>
    </location>
</feature>
<sequence length="628" mass="64922">MERPAKRMRISNPEVRNPRDTGSRMTEGLFTSELGIRSDDSDEPVHATRTISLSDFQRRNIYGEYQRVPRQVLPRGDQGIYLRPRAPDATVTASVVEINVNDGTSVSKVTEITAAPSGTVVSLSNMGTAAVSLTVPGNEATDSSNTASETSTSTTDDPSSTSSSTTSGTVEVTTTSTGSSTTASTTGSIIPNGPTNGTTTSATITELTVTVTATSTYEISLINGTFITPNVTAFVTATDYSQTGLITDIDTATTSATFTFGDLTSTPSPTYSSDYFDSGAASTGYLPGGIVQTGSPTETSGSASSSSPSSKSDSGGDGPGLSPTQQQVVGGVVGGIAGIAVALAILLVVLRWYRRRLKARGQLPEQIAARQLGSDSDNRYPMSMRSSNTPFTAAVAHNLRRLRPHSLQTNATTATGGTDFSAKDSERGFQRIAGRKIAPVLSSGGDPYGGNYGAFEKEAEAGPSDPLHGAERSLAGASFYRDHDGFYGGKGNHSPTFPPSPTTAASGGKAGELPFGLAGLGSTVRDFAGTIGSDSQTSLNAPSRPEGIAVMRPSPARTPVTLSPAASSIRLPIQPPPTLDEDAPPLPTGLNIPGQMQRDGVGRSLASQDGSHISRSSGRSGTRFVENI</sequence>
<dbReference type="GO" id="GO:0016020">
    <property type="term" value="C:membrane"/>
    <property type="evidence" value="ECO:0007669"/>
    <property type="project" value="UniProtKB-SubCell"/>
</dbReference>
<evidence type="ECO:0000313" key="7">
    <source>
        <dbReference type="EMBL" id="KIW16153.1"/>
    </source>
</evidence>
<feature type="transmembrane region" description="Helical" evidence="6">
    <location>
        <begin position="328"/>
        <end position="350"/>
    </location>
</feature>
<evidence type="ECO:0000256" key="2">
    <source>
        <dbReference type="ARBA" id="ARBA00022692"/>
    </source>
</evidence>
<dbReference type="PANTHER" id="PTHR15549">
    <property type="entry name" value="PAIRED IMMUNOGLOBULIN-LIKE TYPE 2 RECEPTOR"/>
    <property type="match status" value="1"/>
</dbReference>
<evidence type="ECO:0000256" key="5">
    <source>
        <dbReference type="SAM" id="MobiDB-lite"/>
    </source>
</evidence>
<feature type="compositionally biased region" description="Low complexity" evidence="5">
    <location>
        <begin position="293"/>
        <end position="313"/>
    </location>
</feature>
<feature type="region of interest" description="Disordered" evidence="5">
    <location>
        <begin position="403"/>
        <end position="424"/>
    </location>
</feature>
<dbReference type="STRING" id="91928.A0A0D2BAY8"/>
<dbReference type="GO" id="GO:0071944">
    <property type="term" value="C:cell periphery"/>
    <property type="evidence" value="ECO:0007669"/>
    <property type="project" value="UniProtKB-ARBA"/>
</dbReference>
<keyword evidence="8" id="KW-1185">Reference proteome</keyword>
<protein>
    <recommendedName>
        <fullName evidence="9">Mid2 domain-containing protein</fullName>
    </recommendedName>
</protein>
<feature type="region of interest" description="Disordered" evidence="5">
    <location>
        <begin position="287"/>
        <end position="326"/>
    </location>
</feature>
<dbReference type="Proteomes" id="UP000053328">
    <property type="component" value="Unassembled WGS sequence"/>
</dbReference>
<feature type="region of interest" description="Disordered" evidence="5">
    <location>
        <begin position="135"/>
        <end position="201"/>
    </location>
</feature>
<evidence type="ECO:0000256" key="4">
    <source>
        <dbReference type="ARBA" id="ARBA00023136"/>
    </source>
</evidence>
<evidence type="ECO:0000256" key="1">
    <source>
        <dbReference type="ARBA" id="ARBA00004167"/>
    </source>
</evidence>
<feature type="region of interest" description="Disordered" evidence="5">
    <location>
        <begin position="449"/>
        <end position="470"/>
    </location>
</feature>
<dbReference type="RefSeq" id="XP_016236369.1">
    <property type="nucleotide sequence ID" value="XM_016380542.1"/>
</dbReference>
<comment type="subcellular location">
    <subcellularLocation>
        <location evidence="1">Membrane</location>
        <topology evidence="1">Single-pass membrane protein</topology>
    </subcellularLocation>
</comment>
<keyword evidence="2 6" id="KW-0812">Transmembrane</keyword>
<proteinExistence type="predicted"/>
<evidence type="ECO:0000256" key="3">
    <source>
        <dbReference type="ARBA" id="ARBA00022989"/>
    </source>
</evidence>
<evidence type="ECO:0000313" key="8">
    <source>
        <dbReference type="Proteomes" id="UP000053328"/>
    </source>
</evidence>
<evidence type="ECO:0008006" key="9">
    <source>
        <dbReference type="Google" id="ProtNLM"/>
    </source>
</evidence>
<gene>
    <name evidence="7" type="ORF">PV08_06204</name>
</gene>
<dbReference type="AlphaFoldDB" id="A0A0D2BAY8"/>
<evidence type="ECO:0000256" key="6">
    <source>
        <dbReference type="SAM" id="Phobius"/>
    </source>
</evidence>
<dbReference type="OrthoDB" id="5421784at2759"/>
<feature type="compositionally biased region" description="Polar residues" evidence="5">
    <location>
        <begin position="406"/>
        <end position="418"/>
    </location>
</feature>
<accession>A0A0D2BAY8</accession>
<keyword evidence="4 6" id="KW-0472">Membrane</keyword>
<name>A0A0D2BAY8_9EURO</name>
<feature type="compositionally biased region" description="Low complexity" evidence="5">
    <location>
        <begin position="139"/>
        <end position="188"/>
    </location>
</feature>
<feature type="region of interest" description="Disordered" evidence="5">
    <location>
        <begin position="599"/>
        <end position="628"/>
    </location>
</feature>
<organism evidence="7 8">
    <name type="scientific">Exophiala spinifera</name>
    <dbReference type="NCBI Taxonomy" id="91928"/>
    <lineage>
        <taxon>Eukaryota</taxon>
        <taxon>Fungi</taxon>
        <taxon>Dikarya</taxon>
        <taxon>Ascomycota</taxon>
        <taxon>Pezizomycotina</taxon>
        <taxon>Eurotiomycetes</taxon>
        <taxon>Chaetothyriomycetidae</taxon>
        <taxon>Chaetothyriales</taxon>
        <taxon>Herpotrichiellaceae</taxon>
        <taxon>Exophiala</taxon>
    </lineage>
</organism>
<dbReference type="HOGENOM" id="CLU_490024_0_0_1"/>
<feature type="region of interest" description="Disordered" evidence="5">
    <location>
        <begin position="1"/>
        <end position="26"/>
    </location>
</feature>